<feature type="transmembrane region" description="Helical" evidence="1">
    <location>
        <begin position="184"/>
        <end position="205"/>
    </location>
</feature>
<accession>A0A7U3ZPR4</accession>
<evidence type="ECO:0000313" key="3">
    <source>
        <dbReference type="Proteomes" id="UP000000493"/>
    </source>
</evidence>
<evidence type="ECO:0000256" key="1">
    <source>
        <dbReference type="SAM" id="Phobius"/>
    </source>
</evidence>
<dbReference type="AlphaFoldDB" id="A0A7U3ZPR4"/>
<reference evidence="3" key="1">
    <citation type="submission" date="2011-06" db="EMBL/GenBank/DDBJ databases">
        <title>The complete genome of chromosome of Runella slithyformis DSM 19594.</title>
        <authorList>
            <consortium name="US DOE Joint Genome Institute (JGI-PGF)"/>
            <person name="Lucas S."/>
            <person name="Han J."/>
            <person name="Lapidus A."/>
            <person name="Bruce D."/>
            <person name="Goodwin L."/>
            <person name="Pitluck S."/>
            <person name="Peters L."/>
            <person name="Kyrpides N."/>
            <person name="Mavromatis K."/>
            <person name="Ivanova N."/>
            <person name="Ovchinnikova G."/>
            <person name="Zhang X."/>
            <person name="Misra M."/>
            <person name="Detter J.C."/>
            <person name="Tapia R."/>
            <person name="Han C."/>
            <person name="Land M."/>
            <person name="Hauser L."/>
            <person name="Markowitz V."/>
            <person name="Cheng J.-F."/>
            <person name="Hugenholtz P."/>
            <person name="Woyke T."/>
            <person name="Wu D."/>
            <person name="Tindall B."/>
            <person name="Faehrich R."/>
            <person name="Brambilla E."/>
            <person name="Klenk H.-P."/>
            <person name="Eisen J.A."/>
        </authorList>
    </citation>
    <scope>NUCLEOTIDE SEQUENCE [LARGE SCALE GENOMIC DNA]</scope>
    <source>
        <strain evidence="3">ATCC 29530 / DSM 19594 / LMG 11500 / NCIMB 11436 / LSU 4</strain>
    </source>
</reference>
<name>A0A7U3ZPR4_RUNSL</name>
<feature type="transmembrane region" description="Helical" evidence="1">
    <location>
        <begin position="38"/>
        <end position="56"/>
    </location>
</feature>
<protein>
    <recommendedName>
        <fullName evidence="4">DUF998 domain-containing protein</fullName>
    </recommendedName>
</protein>
<dbReference type="Proteomes" id="UP000000493">
    <property type="component" value="Chromosome"/>
</dbReference>
<reference evidence="2 3" key="2">
    <citation type="journal article" date="2012" name="Stand. Genomic Sci.">
        <title>Complete genome sequence of the aquatic bacterium Runella slithyformis type strain (LSU 4(T)).</title>
        <authorList>
            <person name="Copeland A."/>
            <person name="Zhang X."/>
            <person name="Misra M."/>
            <person name="Lapidus A."/>
            <person name="Nolan M."/>
            <person name="Lucas S."/>
            <person name="Deshpande S."/>
            <person name="Cheng J.F."/>
            <person name="Tapia R."/>
            <person name="Goodwin L.A."/>
            <person name="Pitluck S."/>
            <person name="Liolios K."/>
            <person name="Pagani I."/>
            <person name="Ivanova N."/>
            <person name="Mikhailova N."/>
            <person name="Pati A."/>
            <person name="Chen A."/>
            <person name="Palaniappan K."/>
            <person name="Land M."/>
            <person name="Hauser L."/>
            <person name="Pan C."/>
            <person name="Jeffries C.D."/>
            <person name="Detter J.C."/>
            <person name="Brambilla E.M."/>
            <person name="Rohde M."/>
            <person name="Djao O.D."/>
            <person name="Goker M."/>
            <person name="Sikorski J."/>
            <person name="Tindall B.J."/>
            <person name="Woyke T."/>
            <person name="Bristow J."/>
            <person name="Eisen J.A."/>
            <person name="Markowitz V."/>
            <person name="Hugenholtz P."/>
            <person name="Kyrpides N.C."/>
            <person name="Klenk H.P."/>
            <person name="Mavromatis K."/>
        </authorList>
    </citation>
    <scope>NUCLEOTIDE SEQUENCE [LARGE SCALE GENOMIC DNA]</scope>
    <source>
        <strain evidence="3">ATCC 29530 / DSM 19594 / LMG 11500 / NCIMB 11436 / LSU 4</strain>
    </source>
</reference>
<evidence type="ECO:0000313" key="2">
    <source>
        <dbReference type="EMBL" id="AEI51095.1"/>
    </source>
</evidence>
<feature type="transmembrane region" description="Helical" evidence="1">
    <location>
        <begin position="143"/>
        <end position="163"/>
    </location>
</feature>
<keyword evidence="1" id="KW-0812">Transmembrane</keyword>
<feature type="transmembrane region" description="Helical" evidence="1">
    <location>
        <begin position="76"/>
        <end position="94"/>
    </location>
</feature>
<keyword evidence="1" id="KW-0472">Membrane</keyword>
<organism evidence="2 3">
    <name type="scientific">Runella slithyformis (strain ATCC 29530 / DSM 19594 / LMG 11500 / NCIMB 11436 / LSU 4)</name>
    <dbReference type="NCBI Taxonomy" id="761193"/>
    <lineage>
        <taxon>Bacteria</taxon>
        <taxon>Pseudomonadati</taxon>
        <taxon>Bacteroidota</taxon>
        <taxon>Cytophagia</taxon>
        <taxon>Cytophagales</taxon>
        <taxon>Spirosomataceae</taxon>
        <taxon>Runella</taxon>
    </lineage>
</organism>
<evidence type="ECO:0008006" key="4">
    <source>
        <dbReference type="Google" id="ProtNLM"/>
    </source>
</evidence>
<dbReference type="KEGG" id="rsi:Runsl_4780"/>
<feature type="transmembrane region" description="Helical" evidence="1">
    <location>
        <begin position="217"/>
        <end position="236"/>
    </location>
</feature>
<sequence>MNMKTMAKTFAEKTLGLSFAKTHENEVALTAQNTLRRLVGILGMLLPVILYLLLLFSNDGIYPLSSISHYYYTRWSSVFVIIISLLAFFLIIYKGPDLIDFYLSTLAGLFALALILCPTSNLSGEDKKYAVTFLPENFTRENFHYVSAAIFLGCLALMSLFLFTKSKENNPEARPREKQLRNKIFRICGGIMIIAMLVILIGGLFEAIPTEVYERYRLTFTMETVAVESFGLSWLIKGGSFRRLMYDTGNRLITKKSRKEYIQ</sequence>
<dbReference type="EMBL" id="CP002859">
    <property type="protein sequence ID" value="AEI51095.1"/>
    <property type="molecule type" value="Genomic_DNA"/>
</dbReference>
<keyword evidence="1" id="KW-1133">Transmembrane helix</keyword>
<gene>
    <name evidence="2" type="ordered locus">Runsl_4780</name>
</gene>
<feature type="transmembrane region" description="Helical" evidence="1">
    <location>
        <begin position="101"/>
        <end position="123"/>
    </location>
</feature>
<proteinExistence type="predicted"/>
<keyword evidence="3" id="KW-1185">Reference proteome</keyword>